<evidence type="ECO:0000256" key="1">
    <source>
        <dbReference type="ARBA" id="ARBA00010493"/>
    </source>
</evidence>
<dbReference type="PANTHER" id="PTHR11735:SF11">
    <property type="entry name" value="TRNA THREONYLCARBAMOYLADENOSINE BIOSYNTHESIS PROTEIN TSAB"/>
    <property type="match status" value="1"/>
</dbReference>
<dbReference type="InterPro" id="IPR000905">
    <property type="entry name" value="Gcp-like_dom"/>
</dbReference>
<dbReference type="InterPro" id="IPR022496">
    <property type="entry name" value="T6A_TsaB"/>
</dbReference>
<dbReference type="NCBIfam" id="TIGR03725">
    <property type="entry name" value="T6A_YeaZ"/>
    <property type="match status" value="1"/>
</dbReference>
<dbReference type="InterPro" id="IPR043129">
    <property type="entry name" value="ATPase_NBD"/>
</dbReference>
<dbReference type="Proteomes" id="UP001629953">
    <property type="component" value="Unassembled WGS sequence"/>
</dbReference>
<keyword evidence="5" id="KW-0012">Acyltransferase</keyword>
<proteinExistence type="inferred from homology"/>
<dbReference type="PANTHER" id="PTHR11735">
    <property type="entry name" value="TRNA N6-ADENOSINE THREONYLCARBAMOYLTRANSFERASE"/>
    <property type="match status" value="1"/>
</dbReference>
<dbReference type="GO" id="GO:0061711">
    <property type="term" value="F:tRNA N(6)-L-threonylcarbamoyladenine synthase activity"/>
    <property type="evidence" value="ECO:0007669"/>
    <property type="project" value="UniProtKB-EC"/>
</dbReference>
<sequence>MINQPAMANLLALDTATEACSVALHWNGEIFHHFELCPREHTQKILPMIEQILAQAGVSLTQLDAIAFGQGPGSFTGVRIGVAAAQGLGFGANLPLLGVSTLAAMAQQAIEQCTHSHVIAAIDARMGEIYHAIYRNEQGIATLQGSEQVTAPDQLEYQSDLVACAVGTGWQSYPQQLQEHYPKAEQLDIALPRAYDMLKLANVDYQQGRVQDAESAQPVYLRDKVTWKKLPGRE</sequence>
<gene>
    <name evidence="5" type="primary">tsaB</name>
    <name evidence="5" type="ORF">ABUE30_02820</name>
</gene>
<evidence type="ECO:0000313" key="6">
    <source>
        <dbReference type="Proteomes" id="UP001629953"/>
    </source>
</evidence>
<keyword evidence="6" id="KW-1185">Reference proteome</keyword>
<dbReference type="RefSeq" id="WP_408622149.1">
    <property type="nucleotide sequence ID" value="NZ_JBEQCT010000001.1"/>
</dbReference>
<evidence type="ECO:0000256" key="2">
    <source>
        <dbReference type="ARBA" id="ARBA00019012"/>
    </source>
</evidence>
<evidence type="ECO:0000259" key="4">
    <source>
        <dbReference type="Pfam" id="PF00814"/>
    </source>
</evidence>
<dbReference type="SUPFAM" id="SSF53067">
    <property type="entry name" value="Actin-like ATPase domain"/>
    <property type="match status" value="2"/>
</dbReference>
<dbReference type="EMBL" id="JBEQCT010000001">
    <property type="protein sequence ID" value="MFM2484006.1"/>
    <property type="molecule type" value="Genomic_DNA"/>
</dbReference>
<keyword evidence="5" id="KW-0808">Transferase</keyword>
<dbReference type="CDD" id="cd24032">
    <property type="entry name" value="ASKHA_NBD_TsaB"/>
    <property type="match status" value="1"/>
</dbReference>
<evidence type="ECO:0000256" key="3">
    <source>
        <dbReference type="ARBA" id="ARBA00032446"/>
    </source>
</evidence>
<feature type="domain" description="Gcp-like" evidence="4">
    <location>
        <begin position="35"/>
        <end position="226"/>
    </location>
</feature>
<protein>
    <recommendedName>
        <fullName evidence="2">tRNA threonylcarbamoyladenosine biosynthesis protein TsaB</fullName>
    </recommendedName>
    <alternativeName>
        <fullName evidence="3">t(6)A37 threonylcarbamoyladenosine biosynthesis protein TsaB</fullName>
    </alternativeName>
</protein>
<comment type="similarity">
    <text evidence="1">Belongs to the KAE1 / TsaD family. TsaB subfamily.</text>
</comment>
<dbReference type="Gene3D" id="3.30.420.40">
    <property type="match status" value="2"/>
</dbReference>
<dbReference type="Pfam" id="PF00814">
    <property type="entry name" value="TsaD"/>
    <property type="match status" value="1"/>
</dbReference>
<reference evidence="5 6" key="1">
    <citation type="journal article" date="2013" name="Int. J. Syst. Evol. Microbiol.">
        <title>Celerinatantimonas yamalensis sp. nov., a cold-adapted diazotrophic bacterium from a cold permafrost brine.</title>
        <authorList>
            <person name="Shcherbakova V."/>
            <person name="Chuvilskaya N."/>
            <person name="Rivkina E."/>
            <person name="Demidov N."/>
            <person name="Uchaeva V."/>
            <person name="Suetin S."/>
            <person name="Suzina N."/>
            <person name="Gilichinsky D."/>
        </authorList>
    </citation>
    <scope>NUCLEOTIDE SEQUENCE [LARGE SCALE GENOMIC DNA]</scope>
    <source>
        <strain evidence="5 6">C7</strain>
    </source>
</reference>
<organism evidence="5 6">
    <name type="scientific">Celerinatantimonas yamalensis</name>
    <dbReference type="NCBI Taxonomy" id="559956"/>
    <lineage>
        <taxon>Bacteria</taxon>
        <taxon>Pseudomonadati</taxon>
        <taxon>Pseudomonadota</taxon>
        <taxon>Gammaproteobacteria</taxon>
        <taxon>Celerinatantimonadaceae</taxon>
        <taxon>Celerinatantimonas</taxon>
    </lineage>
</organism>
<accession>A0ABW9G2X1</accession>
<name>A0ABW9G2X1_9GAMM</name>
<comment type="caution">
    <text evidence="5">The sequence shown here is derived from an EMBL/GenBank/DDBJ whole genome shotgun (WGS) entry which is preliminary data.</text>
</comment>
<evidence type="ECO:0000313" key="5">
    <source>
        <dbReference type="EMBL" id="MFM2484006.1"/>
    </source>
</evidence>